<dbReference type="InterPro" id="IPR021338">
    <property type="entry name" value="DUF2953"/>
</dbReference>
<feature type="region of interest" description="Disordered" evidence="1">
    <location>
        <begin position="52"/>
        <end position="78"/>
    </location>
</feature>
<dbReference type="RefSeq" id="WP_044940261.1">
    <property type="nucleotide sequence ID" value="NZ_KN174162.1"/>
</dbReference>
<reference evidence="2 3" key="1">
    <citation type="submission" date="2011-08" db="EMBL/GenBank/DDBJ databases">
        <title>The Genome Sequence of Clostridium orbiscindens 1_3_50AFAA.</title>
        <authorList>
            <consortium name="The Broad Institute Genome Sequencing Platform"/>
            <person name="Earl A."/>
            <person name="Ward D."/>
            <person name="Feldgarden M."/>
            <person name="Gevers D."/>
            <person name="Daigneault M."/>
            <person name="Strauss J."/>
            <person name="Allen-Vercoe E."/>
            <person name="Young S.K."/>
            <person name="Zeng Q."/>
            <person name="Gargeya S."/>
            <person name="Fitzgerald M."/>
            <person name="Haas B."/>
            <person name="Abouelleil A."/>
            <person name="Alvarado L."/>
            <person name="Arachchi H.M."/>
            <person name="Berlin A."/>
            <person name="Brown A."/>
            <person name="Chapman S.B."/>
            <person name="Chen Z."/>
            <person name="Dunbar C."/>
            <person name="Freedman E."/>
            <person name="Gearin G."/>
            <person name="Gellesch M."/>
            <person name="Goldberg J."/>
            <person name="Griggs A."/>
            <person name="Gujja S."/>
            <person name="Heiman D."/>
            <person name="Howarth C."/>
            <person name="Larson L."/>
            <person name="Lui A."/>
            <person name="MacDonald P.J.P."/>
            <person name="Montmayeur A."/>
            <person name="Murphy C."/>
            <person name="Neiman D."/>
            <person name="Pearson M."/>
            <person name="Priest M."/>
            <person name="Roberts A."/>
            <person name="Saif S."/>
            <person name="Shea T."/>
            <person name="Shenoy N."/>
            <person name="Sisk P."/>
            <person name="Stolte C."/>
            <person name="Sykes S."/>
            <person name="Wortman J."/>
            <person name="Nusbaum C."/>
            <person name="Birren B."/>
        </authorList>
    </citation>
    <scope>NUCLEOTIDE SEQUENCE [LARGE SCALE GENOMIC DNA]</scope>
    <source>
        <strain evidence="2 3">1_3_50AFAA</strain>
    </source>
</reference>
<dbReference type="PATRIC" id="fig|742738.3.peg.1619"/>
<dbReference type="HOGENOM" id="CLU_1249869_0_0_9"/>
<sequence length="211" mass="23204">MKAILILGAVLLALGALLRLVRLGALAEYSAAGLRLKLKVGPLRLMLYPRKPKRPRRKAGKSSRREKKREERPQPELGGGPLALVKRFLPLIAEAAGRFRRKLRIDVFQLEVTAAAPDPAAAALCFGGANAFIGMIWPLVEQNFNVKERRLRTRVDFDAERPSVYLYAAATLTAGQALALGLRLTTRFLAEFSKYRAEAGSPATSKQKEAV</sequence>
<feature type="compositionally biased region" description="Basic residues" evidence="1">
    <location>
        <begin position="52"/>
        <end position="67"/>
    </location>
</feature>
<name>A0A096B8J5_FLAPL</name>
<gene>
    <name evidence="2" type="ORF">HMPREF9460_01572</name>
</gene>
<evidence type="ECO:0000313" key="2">
    <source>
        <dbReference type="EMBL" id="KGF55738.1"/>
    </source>
</evidence>
<comment type="caution">
    <text evidence="2">The sequence shown here is derived from an EMBL/GenBank/DDBJ whole genome shotgun (WGS) entry which is preliminary data.</text>
</comment>
<dbReference type="EMBL" id="ADLO01000054">
    <property type="protein sequence ID" value="KGF55738.1"/>
    <property type="molecule type" value="Genomic_DNA"/>
</dbReference>
<keyword evidence="3" id="KW-1185">Reference proteome</keyword>
<protein>
    <recommendedName>
        <fullName evidence="4">DUF2953 domain-containing protein</fullName>
    </recommendedName>
</protein>
<dbReference type="Pfam" id="PF11167">
    <property type="entry name" value="DUF2953"/>
    <property type="match status" value="1"/>
</dbReference>
<dbReference type="AlphaFoldDB" id="A0A096B8J5"/>
<evidence type="ECO:0000313" key="3">
    <source>
        <dbReference type="Proteomes" id="UP000029585"/>
    </source>
</evidence>
<dbReference type="Proteomes" id="UP000029585">
    <property type="component" value="Unassembled WGS sequence"/>
</dbReference>
<organism evidence="2 3">
    <name type="scientific">Flavonifractor plautii 1_3_50AFAA</name>
    <dbReference type="NCBI Taxonomy" id="742738"/>
    <lineage>
        <taxon>Bacteria</taxon>
        <taxon>Bacillati</taxon>
        <taxon>Bacillota</taxon>
        <taxon>Clostridia</taxon>
        <taxon>Eubacteriales</taxon>
        <taxon>Oscillospiraceae</taxon>
        <taxon>Flavonifractor</taxon>
    </lineage>
</organism>
<evidence type="ECO:0008006" key="4">
    <source>
        <dbReference type="Google" id="ProtNLM"/>
    </source>
</evidence>
<proteinExistence type="predicted"/>
<evidence type="ECO:0000256" key="1">
    <source>
        <dbReference type="SAM" id="MobiDB-lite"/>
    </source>
</evidence>
<dbReference type="eggNOG" id="ENOG503334J">
    <property type="taxonomic scope" value="Bacteria"/>
</dbReference>
<accession>A0A096B8J5</accession>